<evidence type="ECO:0000256" key="1">
    <source>
        <dbReference type="SAM" id="SignalP"/>
    </source>
</evidence>
<dbReference type="Proteomes" id="UP000233248">
    <property type="component" value="Unassembled WGS sequence"/>
</dbReference>
<proteinExistence type="predicted"/>
<protein>
    <submittedName>
        <fullName evidence="2">Uncharacterized protein</fullName>
    </submittedName>
</protein>
<accession>A0A2N1J3I5</accession>
<keyword evidence="3" id="KW-1185">Reference proteome</keyword>
<comment type="caution">
    <text evidence="2">The sequence shown here is derived from an EMBL/GenBank/DDBJ whole genome shotgun (WGS) entry which is preliminary data.</text>
</comment>
<evidence type="ECO:0000313" key="3">
    <source>
        <dbReference type="Proteomes" id="UP000233248"/>
    </source>
</evidence>
<feature type="chain" id="PRO_5014923122" evidence="1">
    <location>
        <begin position="24"/>
        <end position="134"/>
    </location>
</feature>
<dbReference type="OrthoDB" id="5368607at2"/>
<keyword evidence="1" id="KW-0732">Signal</keyword>
<feature type="signal peptide" evidence="1">
    <location>
        <begin position="1"/>
        <end position="23"/>
    </location>
</feature>
<gene>
    <name evidence="2" type="ORF">CP960_06055</name>
</gene>
<evidence type="ECO:0000313" key="2">
    <source>
        <dbReference type="EMBL" id="PKI81120.1"/>
    </source>
</evidence>
<dbReference type="KEGG" id="ahs:AHALO_0697"/>
<reference evidence="2 3" key="1">
    <citation type="submission" date="2017-09" db="EMBL/GenBank/DDBJ databases">
        <title>Genomics of the genus Arcobacter.</title>
        <authorList>
            <person name="Perez-Cataluna A."/>
            <person name="Figueras M.J."/>
            <person name="Salas-Masso N."/>
        </authorList>
    </citation>
    <scope>NUCLEOTIDE SEQUENCE [LARGE SCALE GENOMIC DNA]</scope>
    <source>
        <strain evidence="2 3">DSM 18005</strain>
    </source>
</reference>
<organism evidence="2 3">
    <name type="scientific">Malaciobacter halophilus</name>
    <dbReference type="NCBI Taxonomy" id="197482"/>
    <lineage>
        <taxon>Bacteria</taxon>
        <taxon>Pseudomonadati</taxon>
        <taxon>Campylobacterota</taxon>
        <taxon>Epsilonproteobacteria</taxon>
        <taxon>Campylobacterales</taxon>
        <taxon>Arcobacteraceae</taxon>
        <taxon>Malaciobacter</taxon>
    </lineage>
</organism>
<name>A0A2N1J3I5_9BACT</name>
<sequence length="134" mass="15536">MVVSKTKFFLLLIYLFGTAQSYAYNLGDTINCETSTTTFEYVKCKPENKIFEVKDILQGGWIAINNHSFYVTFKKVKSSQKVMRCLESNRFPNYLGACKSDNFDQTKTWLKEEAIKNGWKFTLAIGDTVYYVKE</sequence>
<dbReference type="EMBL" id="NXIF01000023">
    <property type="protein sequence ID" value="PKI81120.1"/>
    <property type="molecule type" value="Genomic_DNA"/>
</dbReference>
<dbReference type="AlphaFoldDB" id="A0A2N1J3I5"/>